<feature type="transmembrane region" description="Helical" evidence="1">
    <location>
        <begin position="12"/>
        <end position="30"/>
    </location>
</feature>
<evidence type="ECO:0000313" key="2">
    <source>
        <dbReference type="EMBL" id="KAK6530414.1"/>
    </source>
</evidence>
<name>A0AAV9X1P3_9PEZI</name>
<gene>
    <name evidence="2" type="ORF">TWF694_003769</name>
</gene>
<evidence type="ECO:0000313" key="3">
    <source>
        <dbReference type="Proteomes" id="UP001365542"/>
    </source>
</evidence>
<dbReference type="EMBL" id="JAVHJO010000013">
    <property type="protein sequence ID" value="KAK6530414.1"/>
    <property type="molecule type" value="Genomic_DNA"/>
</dbReference>
<reference evidence="2 3" key="1">
    <citation type="submission" date="2019-10" db="EMBL/GenBank/DDBJ databases">
        <authorList>
            <person name="Palmer J.M."/>
        </authorList>
    </citation>
    <scope>NUCLEOTIDE SEQUENCE [LARGE SCALE GENOMIC DNA]</scope>
    <source>
        <strain evidence="2 3">TWF694</strain>
    </source>
</reference>
<dbReference type="AlphaFoldDB" id="A0AAV9X1P3"/>
<sequence length="715" mass="80879">MDSAKYNHAKSILELAGATAAVLGIIWGIWTAAWEINRRRATRHLGILLQLRHEMGAFTPQFASRFRILWPFWLSEVQIPQVPTIGGIIKAGDEQIYSAAMFENIEPENGAVSWKPLYTKFMEELAWNSLVYRDSPTENRIPENLARYCNHALNNIQKILRPLLKHHHHHTSYHSNHSSYWKFLNIFTHIAELLTKFVSSSLFSYFKFRFLSPPFELCIGEDDAKSLDRHLLYAPWKLCASGHLSGGLDYKSFLINCVKPLEYLDHGANVDDQSSKRKPWFKYTKRIWILDGKPNIEVLEEEFAAFVLIMGLEANTKGQHRSSEQSAFGVTIGLESTTAVDKVRLLYRSLGWEKEPGKGSGWSILMAKHMACSCLPFLQTRDGKASAGTIETIPINRYMLEHIELGHSIIDQRNEAWGSSSAISYLYRLPSSKSPNFYKGVLAEQYRGMGTIYDRNNPPVAVSSWSKAVAGVAFGGLVPVAGYTLVKSIKFTLEGGQPRDRVYATLSEIIDVIHKQARKDLPGISLFGKRIDITSERLERGFVVRFDPSSRIRYIAWRLGVYSTLLERLVAIYQPTCGTSAEHRLSDVYKRCCDVIQIRYDEAVQAKQKMNQGQEQKASTINNSSQSETAGCSSIQFKERSDSQLEGVLFHLKQGKILTVDHVAIVALAIIHEWAHLVKVIDWEKSPSGDRDMDLGSGQFKDTSFQHLPDISAWS</sequence>
<accession>A0AAV9X1P3</accession>
<keyword evidence="1" id="KW-0812">Transmembrane</keyword>
<organism evidence="2 3">
    <name type="scientific">Orbilia ellipsospora</name>
    <dbReference type="NCBI Taxonomy" id="2528407"/>
    <lineage>
        <taxon>Eukaryota</taxon>
        <taxon>Fungi</taxon>
        <taxon>Dikarya</taxon>
        <taxon>Ascomycota</taxon>
        <taxon>Pezizomycotina</taxon>
        <taxon>Orbiliomycetes</taxon>
        <taxon>Orbiliales</taxon>
        <taxon>Orbiliaceae</taxon>
        <taxon>Orbilia</taxon>
    </lineage>
</organism>
<comment type="caution">
    <text evidence="2">The sequence shown here is derived from an EMBL/GenBank/DDBJ whole genome shotgun (WGS) entry which is preliminary data.</text>
</comment>
<dbReference type="Proteomes" id="UP001365542">
    <property type="component" value="Unassembled WGS sequence"/>
</dbReference>
<keyword evidence="3" id="KW-1185">Reference proteome</keyword>
<protein>
    <submittedName>
        <fullName evidence="2">Uncharacterized protein</fullName>
    </submittedName>
</protein>
<keyword evidence="1" id="KW-1133">Transmembrane helix</keyword>
<keyword evidence="1" id="KW-0472">Membrane</keyword>
<evidence type="ECO:0000256" key="1">
    <source>
        <dbReference type="SAM" id="Phobius"/>
    </source>
</evidence>
<proteinExistence type="predicted"/>